<dbReference type="PANTHER" id="PTHR34374">
    <property type="entry name" value="LARGE RIBOSOMAL RNA SUBUNIT ACCUMULATION PROTEIN YCED HOMOLOG 1, CHLOROPLASTIC"/>
    <property type="match status" value="1"/>
</dbReference>
<accession>A0A7V2SYT8</accession>
<sequence>MKKERFKETVFFEDIPDTGLEFYYADLPGLLDEISECSPNGAIEAHLRLTRRGKNIWAEGTIECELSLNCHRCLEPYPYPLSLRYAYLLIPREVKCHMKEEISLKPEDLDVAFFDGVRLELFDVFREQVLLSLPVKQLCKEDCKGLCPSCGFDLNQGDCACSMVRPDNPFSVLRKLKFAS</sequence>
<dbReference type="InterPro" id="IPR003772">
    <property type="entry name" value="YceD"/>
</dbReference>
<dbReference type="EMBL" id="DRND01000215">
    <property type="protein sequence ID" value="HFC46759.1"/>
    <property type="molecule type" value="Genomic_DNA"/>
</dbReference>
<dbReference type="AlphaFoldDB" id="A0A7V2SYT8"/>
<organism evidence="1">
    <name type="scientific">Dissulfuribacter thermophilus</name>
    <dbReference type="NCBI Taxonomy" id="1156395"/>
    <lineage>
        <taxon>Bacteria</taxon>
        <taxon>Pseudomonadati</taxon>
        <taxon>Thermodesulfobacteriota</taxon>
        <taxon>Dissulfuribacteria</taxon>
        <taxon>Dissulfuribacterales</taxon>
        <taxon>Dissulfuribacteraceae</taxon>
        <taxon>Dissulfuribacter</taxon>
    </lineage>
</organism>
<gene>
    <name evidence="1" type="ORF">ENJ63_02630</name>
</gene>
<dbReference type="PANTHER" id="PTHR34374:SF1">
    <property type="entry name" value="LARGE RIBOSOMAL RNA SUBUNIT ACCUMULATION PROTEIN YCED HOMOLOG 1, CHLOROPLASTIC"/>
    <property type="match status" value="1"/>
</dbReference>
<protein>
    <submittedName>
        <fullName evidence="1">DUF177 domain-containing protein</fullName>
    </submittedName>
</protein>
<dbReference type="Proteomes" id="UP000885797">
    <property type="component" value="Unassembled WGS sequence"/>
</dbReference>
<comment type="caution">
    <text evidence="1">The sequence shown here is derived from an EMBL/GenBank/DDBJ whole genome shotgun (WGS) entry which is preliminary data.</text>
</comment>
<proteinExistence type="predicted"/>
<dbReference type="Pfam" id="PF02620">
    <property type="entry name" value="YceD"/>
    <property type="match status" value="1"/>
</dbReference>
<evidence type="ECO:0000313" key="1">
    <source>
        <dbReference type="EMBL" id="HFC46759.1"/>
    </source>
</evidence>
<name>A0A7V2SYT8_9BACT</name>
<reference evidence="1" key="1">
    <citation type="journal article" date="2020" name="mSystems">
        <title>Genome- and Community-Level Interaction Insights into Carbon Utilization and Element Cycling Functions of Hydrothermarchaeota in Hydrothermal Sediment.</title>
        <authorList>
            <person name="Zhou Z."/>
            <person name="Liu Y."/>
            <person name="Xu W."/>
            <person name="Pan J."/>
            <person name="Luo Z.H."/>
            <person name="Li M."/>
        </authorList>
    </citation>
    <scope>NUCLEOTIDE SEQUENCE [LARGE SCALE GENOMIC DNA]</scope>
    <source>
        <strain evidence="1">HyVt-503</strain>
    </source>
</reference>